<accession>A0AAD7AQD5</accession>
<gene>
    <name evidence="1" type="ORF">DFH08DRAFT_728037</name>
</gene>
<evidence type="ECO:0000313" key="1">
    <source>
        <dbReference type="EMBL" id="KAJ7366061.1"/>
    </source>
</evidence>
<proteinExistence type="predicted"/>
<dbReference type="EMBL" id="JARIHO010000002">
    <property type="protein sequence ID" value="KAJ7366061.1"/>
    <property type="molecule type" value="Genomic_DNA"/>
</dbReference>
<keyword evidence="2" id="KW-1185">Reference proteome</keyword>
<reference evidence="1" key="1">
    <citation type="submission" date="2023-03" db="EMBL/GenBank/DDBJ databases">
        <title>Massive genome expansion in bonnet fungi (Mycena s.s.) driven by repeated elements and novel gene families across ecological guilds.</title>
        <authorList>
            <consortium name="Lawrence Berkeley National Laboratory"/>
            <person name="Harder C.B."/>
            <person name="Miyauchi S."/>
            <person name="Viragh M."/>
            <person name="Kuo A."/>
            <person name="Thoen E."/>
            <person name="Andreopoulos B."/>
            <person name="Lu D."/>
            <person name="Skrede I."/>
            <person name="Drula E."/>
            <person name="Henrissat B."/>
            <person name="Morin E."/>
            <person name="Kohler A."/>
            <person name="Barry K."/>
            <person name="LaButti K."/>
            <person name="Morin E."/>
            <person name="Salamov A."/>
            <person name="Lipzen A."/>
            <person name="Mereny Z."/>
            <person name="Hegedus B."/>
            <person name="Baldrian P."/>
            <person name="Stursova M."/>
            <person name="Weitz H."/>
            <person name="Taylor A."/>
            <person name="Grigoriev I.V."/>
            <person name="Nagy L.G."/>
            <person name="Martin F."/>
            <person name="Kauserud H."/>
        </authorList>
    </citation>
    <scope>NUCLEOTIDE SEQUENCE</scope>
    <source>
        <strain evidence="1">CBHHK002</strain>
    </source>
</reference>
<organism evidence="1 2">
    <name type="scientific">Mycena albidolilacea</name>
    <dbReference type="NCBI Taxonomy" id="1033008"/>
    <lineage>
        <taxon>Eukaryota</taxon>
        <taxon>Fungi</taxon>
        <taxon>Dikarya</taxon>
        <taxon>Basidiomycota</taxon>
        <taxon>Agaricomycotina</taxon>
        <taxon>Agaricomycetes</taxon>
        <taxon>Agaricomycetidae</taxon>
        <taxon>Agaricales</taxon>
        <taxon>Marasmiineae</taxon>
        <taxon>Mycenaceae</taxon>
        <taxon>Mycena</taxon>
    </lineage>
</organism>
<dbReference type="Proteomes" id="UP001218218">
    <property type="component" value="Unassembled WGS sequence"/>
</dbReference>
<sequence length="281" mass="32224">MDLVSPVLPPELERLIFEIYALAHPRSIPKLMLVAQRVKQWVEPLLYRTMVVESDQPLAGLPTYAANVVVSAIRDKPSSFFFVAVRNLCLFYWSTYDTQAILAVCTGVENLWLPGLENNRKLIPLLAALPIKQLYASCYRILRTLPPTHRVFSRLTRLELEDLLPVSVDCSFLAGAVSLLPRLTHLSFNYSGLILTCLRILESCATLRVLVCLNPYVMRVYDLDELGLTRDVRFVVMHVRGYVEDWYTGTQSGEDYWSRAEVFIAKRRTEEIDPLRFEIPE</sequence>
<protein>
    <submittedName>
        <fullName evidence="1">Uncharacterized protein</fullName>
    </submittedName>
</protein>
<evidence type="ECO:0000313" key="2">
    <source>
        <dbReference type="Proteomes" id="UP001218218"/>
    </source>
</evidence>
<dbReference type="AlphaFoldDB" id="A0AAD7AQD5"/>
<name>A0AAD7AQD5_9AGAR</name>
<comment type="caution">
    <text evidence="1">The sequence shown here is derived from an EMBL/GenBank/DDBJ whole genome shotgun (WGS) entry which is preliminary data.</text>
</comment>